<feature type="compositionally biased region" description="Basic and acidic residues" evidence="1">
    <location>
        <begin position="44"/>
        <end position="54"/>
    </location>
</feature>
<accession>A0A2N3RAE5</accession>
<dbReference type="AlphaFoldDB" id="A0A2N3RAE5"/>
<comment type="caution">
    <text evidence="3">The sequence shown here is derived from an EMBL/GenBank/DDBJ whole genome shotgun (WGS) entry which is preliminary data.</text>
</comment>
<sequence length="205" mass="21710">MTDSQEQGTAGGPDRQDHDGGDQPLYGARADRYPGWNPYVYGRPDPEPKAKESDSSQGNPANRPMPMAGQPGPGRGGNPGNPGNPQARPGAPVWPPQGMPDLNDPSQNPVYGHWDPCAIIAFLMALFLPMPVIPALLGGVSMYRTRKLHMKGYGLAMAALIINLLFTLAWIWLLVNGVSLNDFYQQMMPSPSTGGGGSGGDGVSA</sequence>
<protein>
    <recommendedName>
        <fullName evidence="5">DUF4190 domain-containing protein</fullName>
    </recommendedName>
</protein>
<feature type="transmembrane region" description="Helical" evidence="2">
    <location>
        <begin position="118"/>
        <end position="140"/>
    </location>
</feature>
<dbReference type="Proteomes" id="UP000233731">
    <property type="component" value="Unassembled WGS sequence"/>
</dbReference>
<feature type="transmembrane region" description="Helical" evidence="2">
    <location>
        <begin position="152"/>
        <end position="175"/>
    </location>
</feature>
<dbReference type="RefSeq" id="WP_101432555.1">
    <property type="nucleotide sequence ID" value="NZ_PCHJ01000015.1"/>
</dbReference>
<proteinExistence type="predicted"/>
<feature type="region of interest" description="Disordered" evidence="1">
    <location>
        <begin position="1"/>
        <end position="107"/>
    </location>
</feature>
<keyword evidence="2" id="KW-1133">Transmembrane helix</keyword>
<keyword evidence="2" id="KW-0812">Transmembrane</keyword>
<keyword evidence="2" id="KW-0472">Membrane</keyword>
<dbReference type="EMBL" id="PCHJ01000015">
    <property type="protein sequence ID" value="PKV09457.1"/>
    <property type="molecule type" value="Genomic_DNA"/>
</dbReference>
<evidence type="ECO:0000256" key="2">
    <source>
        <dbReference type="SAM" id="Phobius"/>
    </source>
</evidence>
<evidence type="ECO:0000313" key="3">
    <source>
        <dbReference type="EMBL" id="PKV09457.1"/>
    </source>
</evidence>
<name>A0A2N3RAE5_9BIFI</name>
<evidence type="ECO:0008006" key="5">
    <source>
        <dbReference type="Google" id="ProtNLM"/>
    </source>
</evidence>
<organism evidence="3 4">
    <name type="scientific">Bifidobacterium asteroides</name>
    <dbReference type="NCBI Taxonomy" id="1684"/>
    <lineage>
        <taxon>Bacteria</taxon>
        <taxon>Bacillati</taxon>
        <taxon>Actinomycetota</taxon>
        <taxon>Actinomycetes</taxon>
        <taxon>Bifidobacteriales</taxon>
        <taxon>Bifidobacteriaceae</taxon>
        <taxon>Bifidobacterium</taxon>
    </lineage>
</organism>
<gene>
    <name evidence="3" type="ORF">CQR44_0990</name>
</gene>
<feature type="compositionally biased region" description="Low complexity" evidence="1">
    <location>
        <begin position="81"/>
        <end position="91"/>
    </location>
</feature>
<evidence type="ECO:0000256" key="1">
    <source>
        <dbReference type="SAM" id="MobiDB-lite"/>
    </source>
</evidence>
<reference evidence="3 4" key="1">
    <citation type="submission" date="2017-10" db="EMBL/GenBank/DDBJ databases">
        <title>Bifidobacterium genomics.</title>
        <authorList>
            <person name="Lugli G.A."/>
            <person name="Milani C."/>
            <person name="Mancabelli L."/>
        </authorList>
    </citation>
    <scope>NUCLEOTIDE SEQUENCE [LARGE SCALE GENOMIC DNA]</scope>
    <source>
        <strain evidence="3 4">1460B</strain>
    </source>
</reference>
<evidence type="ECO:0000313" key="4">
    <source>
        <dbReference type="Proteomes" id="UP000233731"/>
    </source>
</evidence>
<feature type="compositionally biased region" description="Gly residues" evidence="1">
    <location>
        <begin position="71"/>
        <end position="80"/>
    </location>
</feature>